<accession>A0A8E2J8V7</accession>
<gene>
    <name evidence="1" type="ORF">K432DRAFT_438272</name>
</gene>
<evidence type="ECO:0000313" key="1">
    <source>
        <dbReference type="EMBL" id="OCK73577.1"/>
    </source>
</evidence>
<proteinExistence type="predicted"/>
<sequence>MADTSLPLDEPVIAGPFHLYEGSFVIEFLRPHPSRQATVLMRATYLHDHPLCKTGKAHPQSPPLHLHFDQSESFQVLSGKVGTTSTYDAVDQIWTAEDPPHQITPWTPHNFWPCPESTEDTTILVWAHPENVPDPMDWLFFQNLLMLISDISEKKANMDPFQIMLLQHVSATALVWFPTVRFLGPLRWWIPWKIQGAFAGIARLLGYTPLLEKYTPAVEWEKYRHAKKT</sequence>
<organism evidence="1 2">
    <name type="scientific">Lepidopterella palustris CBS 459.81</name>
    <dbReference type="NCBI Taxonomy" id="1314670"/>
    <lineage>
        <taxon>Eukaryota</taxon>
        <taxon>Fungi</taxon>
        <taxon>Dikarya</taxon>
        <taxon>Ascomycota</taxon>
        <taxon>Pezizomycotina</taxon>
        <taxon>Dothideomycetes</taxon>
        <taxon>Pleosporomycetidae</taxon>
        <taxon>Mytilinidiales</taxon>
        <taxon>Argynnaceae</taxon>
        <taxon>Lepidopterella</taxon>
    </lineage>
</organism>
<dbReference type="Proteomes" id="UP000250266">
    <property type="component" value="Unassembled WGS sequence"/>
</dbReference>
<protein>
    <submittedName>
        <fullName evidence="1">Uncharacterized protein</fullName>
    </submittedName>
</protein>
<keyword evidence="2" id="KW-1185">Reference proteome</keyword>
<name>A0A8E2J8V7_9PEZI</name>
<reference evidence="1 2" key="1">
    <citation type="journal article" date="2016" name="Nat. Commun.">
        <title>Ectomycorrhizal ecology is imprinted in the genome of the dominant symbiotic fungus Cenococcum geophilum.</title>
        <authorList>
            <consortium name="DOE Joint Genome Institute"/>
            <person name="Peter M."/>
            <person name="Kohler A."/>
            <person name="Ohm R.A."/>
            <person name="Kuo A."/>
            <person name="Krutzmann J."/>
            <person name="Morin E."/>
            <person name="Arend M."/>
            <person name="Barry K.W."/>
            <person name="Binder M."/>
            <person name="Choi C."/>
            <person name="Clum A."/>
            <person name="Copeland A."/>
            <person name="Grisel N."/>
            <person name="Haridas S."/>
            <person name="Kipfer T."/>
            <person name="LaButti K."/>
            <person name="Lindquist E."/>
            <person name="Lipzen A."/>
            <person name="Maire R."/>
            <person name="Meier B."/>
            <person name="Mihaltcheva S."/>
            <person name="Molinier V."/>
            <person name="Murat C."/>
            <person name="Poggeler S."/>
            <person name="Quandt C.A."/>
            <person name="Sperisen C."/>
            <person name="Tritt A."/>
            <person name="Tisserant E."/>
            <person name="Crous P.W."/>
            <person name="Henrissat B."/>
            <person name="Nehls U."/>
            <person name="Egli S."/>
            <person name="Spatafora J.W."/>
            <person name="Grigoriev I.V."/>
            <person name="Martin F.M."/>
        </authorList>
    </citation>
    <scope>NUCLEOTIDE SEQUENCE [LARGE SCALE GENOMIC DNA]</scope>
    <source>
        <strain evidence="1 2">CBS 459.81</strain>
    </source>
</reference>
<dbReference type="AlphaFoldDB" id="A0A8E2J8V7"/>
<dbReference type="EMBL" id="KV745718">
    <property type="protein sequence ID" value="OCK73577.1"/>
    <property type="molecule type" value="Genomic_DNA"/>
</dbReference>
<evidence type="ECO:0000313" key="2">
    <source>
        <dbReference type="Proteomes" id="UP000250266"/>
    </source>
</evidence>
<dbReference type="OrthoDB" id="9976870at2759"/>